<dbReference type="Pfam" id="PF11929">
    <property type="entry name" value="DUF3447"/>
    <property type="match status" value="1"/>
</dbReference>
<dbReference type="PRINTS" id="PR01415">
    <property type="entry name" value="ANKYRIN"/>
</dbReference>
<proteinExistence type="predicted"/>
<dbReference type="SMART" id="SM00248">
    <property type="entry name" value="ANK"/>
    <property type="match status" value="6"/>
</dbReference>
<dbReference type="Gene3D" id="1.25.40.20">
    <property type="entry name" value="Ankyrin repeat-containing domain"/>
    <property type="match status" value="1"/>
</dbReference>
<dbReference type="KEGG" id="tva:5467799"/>
<keyword evidence="4" id="KW-1185">Reference proteome</keyword>
<gene>
    <name evidence="3" type="ORF">TVAG_094190</name>
</gene>
<dbReference type="OrthoDB" id="9995210at2759"/>
<protein>
    <recommendedName>
        <fullName evidence="2">DUF3447 domain-containing protein</fullName>
    </recommendedName>
</protein>
<evidence type="ECO:0000259" key="2">
    <source>
        <dbReference type="Pfam" id="PF11929"/>
    </source>
</evidence>
<dbReference type="PROSITE" id="PS50297">
    <property type="entry name" value="ANK_REP_REGION"/>
    <property type="match status" value="3"/>
</dbReference>
<dbReference type="PANTHER" id="PTHR24182">
    <property type="entry name" value="ANKYRIN REPEAT AND SOCS BOX CONTAINING 4"/>
    <property type="match status" value="1"/>
</dbReference>
<dbReference type="Pfam" id="PF12796">
    <property type="entry name" value="Ank_2"/>
    <property type="match status" value="1"/>
</dbReference>
<evidence type="ECO:0000313" key="4">
    <source>
        <dbReference type="Proteomes" id="UP000001542"/>
    </source>
</evidence>
<dbReference type="RefSeq" id="XP_001583230.1">
    <property type="nucleotide sequence ID" value="XM_001583180.1"/>
</dbReference>
<dbReference type="PROSITE" id="PS50088">
    <property type="entry name" value="ANK_REPEAT"/>
    <property type="match status" value="3"/>
</dbReference>
<name>A2DBP1_TRIV3</name>
<reference evidence="3" key="1">
    <citation type="submission" date="2006-10" db="EMBL/GenBank/DDBJ databases">
        <authorList>
            <person name="Amadeo P."/>
            <person name="Zhao Q."/>
            <person name="Wortman J."/>
            <person name="Fraser-Liggett C."/>
            <person name="Carlton J."/>
        </authorList>
    </citation>
    <scope>NUCLEOTIDE SEQUENCE</scope>
    <source>
        <strain evidence="3">G3</strain>
    </source>
</reference>
<dbReference type="AlphaFoldDB" id="A2DBP1"/>
<dbReference type="InParanoid" id="A2DBP1"/>
<dbReference type="eggNOG" id="KOG0504">
    <property type="taxonomic scope" value="Eukaryota"/>
</dbReference>
<evidence type="ECO:0000256" key="1">
    <source>
        <dbReference type="PROSITE-ProRule" id="PRU00023"/>
    </source>
</evidence>
<feature type="repeat" description="ANK" evidence="1">
    <location>
        <begin position="388"/>
        <end position="420"/>
    </location>
</feature>
<feature type="repeat" description="ANK" evidence="1">
    <location>
        <begin position="322"/>
        <end position="354"/>
    </location>
</feature>
<dbReference type="SMR" id="A2DBP1"/>
<dbReference type="EMBL" id="DS113185">
    <property type="protein sequence ID" value="EAY22244.1"/>
    <property type="molecule type" value="Genomic_DNA"/>
</dbReference>
<dbReference type="PANTHER" id="PTHR24182:SF13">
    <property type="entry name" value="LD18443P"/>
    <property type="match status" value="1"/>
</dbReference>
<dbReference type="STRING" id="5722.A2DBP1"/>
<dbReference type="InterPro" id="IPR002110">
    <property type="entry name" value="Ankyrin_rpt"/>
</dbReference>
<dbReference type="VEuPathDB" id="TrichDB:TVAGG3_0381130"/>
<feature type="domain" description="DUF3447" evidence="2">
    <location>
        <begin position="208"/>
        <end position="283"/>
    </location>
</feature>
<dbReference type="Proteomes" id="UP000001542">
    <property type="component" value="Unassembled WGS sequence"/>
</dbReference>
<organism evidence="3 4">
    <name type="scientific">Trichomonas vaginalis (strain ATCC PRA-98 / G3)</name>
    <dbReference type="NCBI Taxonomy" id="412133"/>
    <lineage>
        <taxon>Eukaryota</taxon>
        <taxon>Metamonada</taxon>
        <taxon>Parabasalia</taxon>
        <taxon>Trichomonadida</taxon>
        <taxon>Trichomonadidae</taxon>
        <taxon>Trichomonas</taxon>
    </lineage>
</organism>
<dbReference type="VEuPathDB" id="TrichDB:TVAG_094190"/>
<dbReference type="SUPFAM" id="SSF48403">
    <property type="entry name" value="Ankyrin repeat"/>
    <property type="match status" value="1"/>
</dbReference>
<dbReference type="InterPro" id="IPR020683">
    <property type="entry name" value="DUF3447"/>
</dbReference>
<sequence length="453" mass="52377">MSDQDSNPNKYSKLRSIYKYYIDSYDALYQLKTEKEEDLNSIYKMIKMNLIDSKKRLPQIIIKDILDIIPYNNRCTKSYLYLAKLISDDYQIKDVSNVELVSNFLFYKEYSIKLDKSANFNKFKSENLDILKENTIYRAIMNNDLEVFIAFTEREAFAENQKLKSSLYPYSEERFILLAPCSYYELSLLELCCYYGAVDCFKFLRTKFNSEITKRCLTFSFLGRNQEIMSECLKQQKPDQECMKYAIISHNIDFVTFLVNEHIISIDLSACGKYNNLDSFLVFYDQTNLLVSCLVFSPMFNIPSLCEYFLSLGVNINKKLSDGKTALHIAALHNSKEIAELLISHGININEKDKDGKTALHIAAEYNSKEIVELLISHGVNINEKDKNGETALRKVALNTSKETIELLISHGAYINEKDTYEETALRFELKHNSKETAEVLKAVVPHDCCICL</sequence>
<evidence type="ECO:0000313" key="3">
    <source>
        <dbReference type="EMBL" id="EAY22244.1"/>
    </source>
</evidence>
<dbReference type="InterPro" id="IPR036770">
    <property type="entry name" value="Ankyrin_rpt-contain_sf"/>
</dbReference>
<feature type="repeat" description="ANK" evidence="1">
    <location>
        <begin position="355"/>
        <end position="387"/>
    </location>
</feature>
<reference evidence="3" key="2">
    <citation type="journal article" date="2007" name="Science">
        <title>Draft genome sequence of the sexually transmitted pathogen Trichomonas vaginalis.</title>
        <authorList>
            <person name="Carlton J.M."/>
            <person name="Hirt R.P."/>
            <person name="Silva J.C."/>
            <person name="Delcher A.L."/>
            <person name="Schatz M."/>
            <person name="Zhao Q."/>
            <person name="Wortman J.R."/>
            <person name="Bidwell S.L."/>
            <person name="Alsmark U.C.M."/>
            <person name="Besteiro S."/>
            <person name="Sicheritz-Ponten T."/>
            <person name="Noel C.J."/>
            <person name="Dacks J.B."/>
            <person name="Foster P.G."/>
            <person name="Simillion C."/>
            <person name="Van de Peer Y."/>
            <person name="Miranda-Saavedra D."/>
            <person name="Barton G.J."/>
            <person name="Westrop G.D."/>
            <person name="Mueller S."/>
            <person name="Dessi D."/>
            <person name="Fiori P.L."/>
            <person name="Ren Q."/>
            <person name="Paulsen I."/>
            <person name="Zhang H."/>
            <person name="Bastida-Corcuera F.D."/>
            <person name="Simoes-Barbosa A."/>
            <person name="Brown M.T."/>
            <person name="Hayes R.D."/>
            <person name="Mukherjee M."/>
            <person name="Okumura C.Y."/>
            <person name="Schneider R."/>
            <person name="Smith A.J."/>
            <person name="Vanacova S."/>
            <person name="Villalvazo M."/>
            <person name="Haas B.J."/>
            <person name="Pertea M."/>
            <person name="Feldblyum T.V."/>
            <person name="Utterback T.R."/>
            <person name="Shu C.L."/>
            <person name="Osoegawa K."/>
            <person name="de Jong P.J."/>
            <person name="Hrdy I."/>
            <person name="Horvathova L."/>
            <person name="Zubacova Z."/>
            <person name="Dolezal P."/>
            <person name="Malik S.B."/>
            <person name="Logsdon J.M. Jr."/>
            <person name="Henze K."/>
            <person name="Gupta A."/>
            <person name="Wang C.C."/>
            <person name="Dunne R.L."/>
            <person name="Upcroft J.A."/>
            <person name="Upcroft P."/>
            <person name="White O."/>
            <person name="Salzberg S.L."/>
            <person name="Tang P."/>
            <person name="Chiu C.-H."/>
            <person name="Lee Y.-S."/>
            <person name="Embley T.M."/>
            <person name="Coombs G.H."/>
            <person name="Mottram J.C."/>
            <person name="Tachezy J."/>
            <person name="Fraser-Liggett C.M."/>
            <person name="Johnson P.J."/>
        </authorList>
    </citation>
    <scope>NUCLEOTIDE SEQUENCE [LARGE SCALE GENOMIC DNA]</scope>
    <source>
        <strain evidence="3">G3</strain>
    </source>
</reference>
<keyword evidence="1" id="KW-0040">ANK repeat</keyword>
<accession>A2DBP1</accession>